<evidence type="ECO:0000259" key="3">
    <source>
        <dbReference type="Pfam" id="PF18915"/>
    </source>
</evidence>
<dbReference type="Pfam" id="PF18915">
    <property type="entry name" value="DUF5667"/>
    <property type="match status" value="1"/>
</dbReference>
<gene>
    <name evidence="4" type="ORF">A2751_02055</name>
</gene>
<feature type="coiled-coil region" evidence="1">
    <location>
        <begin position="248"/>
        <end position="275"/>
    </location>
</feature>
<organism evidence="4 5">
    <name type="scientific">Candidatus Doudnabacteria bacterium RIFCSPHIGHO2_01_FULL_46_14</name>
    <dbReference type="NCBI Taxonomy" id="1817824"/>
    <lineage>
        <taxon>Bacteria</taxon>
        <taxon>Candidatus Doudnaibacteriota</taxon>
    </lineage>
</organism>
<dbReference type="STRING" id="1817824.A2751_02055"/>
<evidence type="ECO:0000313" key="5">
    <source>
        <dbReference type="Proteomes" id="UP000176864"/>
    </source>
</evidence>
<protein>
    <recommendedName>
        <fullName evidence="3">DUF5667 domain-containing protein</fullName>
    </recommendedName>
</protein>
<comment type="caution">
    <text evidence="4">The sequence shown here is derived from an EMBL/GenBank/DDBJ whole genome shotgun (WGS) entry which is preliminary data.</text>
</comment>
<accession>A0A1F5NJC4</accession>
<keyword evidence="1" id="KW-0175">Coiled coil</keyword>
<evidence type="ECO:0000256" key="1">
    <source>
        <dbReference type="SAM" id="Coils"/>
    </source>
</evidence>
<dbReference type="Proteomes" id="UP000176864">
    <property type="component" value="Unassembled WGS sequence"/>
</dbReference>
<feature type="domain" description="DUF5667" evidence="3">
    <location>
        <begin position="83"/>
        <end position="194"/>
    </location>
</feature>
<proteinExistence type="predicted"/>
<dbReference type="EMBL" id="MFEK01000016">
    <property type="protein sequence ID" value="OGE77811.1"/>
    <property type="molecule type" value="Genomic_DNA"/>
</dbReference>
<name>A0A1F5NJC4_9BACT</name>
<feature type="region of interest" description="Disordered" evidence="2">
    <location>
        <begin position="341"/>
        <end position="383"/>
    </location>
</feature>
<dbReference type="AlphaFoldDB" id="A0A1F5NJC4"/>
<evidence type="ECO:0000256" key="2">
    <source>
        <dbReference type="SAM" id="MobiDB-lite"/>
    </source>
</evidence>
<feature type="compositionally biased region" description="Basic and acidic residues" evidence="2">
    <location>
        <begin position="341"/>
        <end position="365"/>
    </location>
</feature>
<evidence type="ECO:0000313" key="4">
    <source>
        <dbReference type="EMBL" id="OGE77811.1"/>
    </source>
</evidence>
<sequence length="395" mass="44226">MTNFFKQFKNIKLADQERTKIRANLLAYLENNPVRPLKIARHNWQRSSIFSLFLTREGTLTMPALIIGLIITLSGGISAGAAGSLPGDLLHPIKINVNERVKAALAVGSEAEADLALKLMDERLQETEQLAVKADLKTELVAKVDERFTIQADKLKGLIARFEAEGKSEVAAKLSANLNALLKVHEQILAQLREKLAGIDPANLDKIQTRIRAEIKNAEDINVRVETRVKAGDQSATSTKPDIEHRAEAAARAKLAAAENKIAEVERFLNAKKDQVTAESWNRASAKLDEAKNLVVQGQAKLETKAFVEAFRLFQKAHVTAQAAKLHLLIEHRLEINIPDRNERDDRDESKTEQKELDRTDKDNHDEDDEDRNEKNSDNELIELKLNGKTKLEVR</sequence>
<reference evidence="4 5" key="1">
    <citation type="journal article" date="2016" name="Nat. Commun.">
        <title>Thousands of microbial genomes shed light on interconnected biogeochemical processes in an aquifer system.</title>
        <authorList>
            <person name="Anantharaman K."/>
            <person name="Brown C.T."/>
            <person name="Hug L.A."/>
            <person name="Sharon I."/>
            <person name="Castelle C.J."/>
            <person name="Probst A.J."/>
            <person name="Thomas B.C."/>
            <person name="Singh A."/>
            <person name="Wilkins M.J."/>
            <person name="Karaoz U."/>
            <person name="Brodie E.L."/>
            <person name="Williams K.H."/>
            <person name="Hubbard S.S."/>
            <person name="Banfield J.F."/>
        </authorList>
    </citation>
    <scope>NUCLEOTIDE SEQUENCE [LARGE SCALE GENOMIC DNA]</scope>
</reference>
<dbReference type="InterPro" id="IPR043725">
    <property type="entry name" value="DUF5667"/>
</dbReference>